<feature type="domain" description="4Fe-4S ferredoxin-type" evidence="5">
    <location>
        <begin position="8"/>
        <end position="38"/>
    </location>
</feature>
<evidence type="ECO:0000256" key="2">
    <source>
        <dbReference type="ARBA" id="ARBA00022723"/>
    </source>
</evidence>
<dbReference type="HOGENOM" id="CLU_043374_3_2_2"/>
<dbReference type="GO" id="GO:0051539">
    <property type="term" value="F:4 iron, 4 sulfur cluster binding"/>
    <property type="evidence" value="ECO:0007669"/>
    <property type="project" value="UniProtKB-KW"/>
</dbReference>
<proteinExistence type="predicted"/>
<reference evidence="6" key="1">
    <citation type="submission" date="2010-07" db="EMBL/GenBank/DDBJ databases">
        <title>The complete genome of Methanosalsum zhilinae DSM 4017.</title>
        <authorList>
            <consortium name="US DOE Joint Genome Institute (JGI-PGF)"/>
            <person name="Lucas S."/>
            <person name="Copeland A."/>
            <person name="Lapidus A."/>
            <person name="Glavina del Rio T."/>
            <person name="Dalin E."/>
            <person name="Tice H."/>
            <person name="Bruce D."/>
            <person name="Goodwin L."/>
            <person name="Pitluck S."/>
            <person name="Kyrpides N."/>
            <person name="Mavromatis K."/>
            <person name="Ovchinnikova G."/>
            <person name="Daligault H."/>
            <person name="Detter J.C."/>
            <person name="Han C."/>
            <person name="Tapia R."/>
            <person name="Larimer F."/>
            <person name="Land M."/>
            <person name="Hauser L."/>
            <person name="Markowitz V."/>
            <person name="Cheng J.-F."/>
            <person name="Hugenholtz P."/>
            <person name="Woyke T."/>
            <person name="Wu D."/>
            <person name="Spring S."/>
            <person name="Schueler E."/>
            <person name="Brambilla E."/>
            <person name="Klenk H.-P."/>
            <person name="Eisen J.A."/>
        </authorList>
    </citation>
    <scope>NUCLEOTIDE SEQUENCE</scope>
    <source>
        <strain evidence="6">DSM 4017</strain>
    </source>
</reference>
<keyword evidence="7" id="KW-1185">Reference proteome</keyword>
<dbReference type="GO" id="GO:0046872">
    <property type="term" value="F:metal ion binding"/>
    <property type="evidence" value="ECO:0007669"/>
    <property type="project" value="UniProtKB-KW"/>
</dbReference>
<gene>
    <name evidence="6" type="ordered locus">Mzhil_0750</name>
</gene>
<keyword evidence="3" id="KW-0408">Iron</keyword>
<sequence>MWGVSISSRLKIINQARCIGCYSCMMACARTYYKTVSIKNSAIVIRTSGGIENAFVCIVCRACTDPPCAEVCPRNALSKRKGGGVALNKELCDGCEKCMSACIIGAIHMDGEQKAIVCRHCGVCTGFCPHEVLEMIKVEDAGKQNSAASS</sequence>
<dbReference type="PROSITE" id="PS00198">
    <property type="entry name" value="4FE4S_FER_1"/>
    <property type="match status" value="1"/>
</dbReference>
<dbReference type="RefSeq" id="WP_013898053.1">
    <property type="nucleotide sequence ID" value="NC_015676.1"/>
</dbReference>
<evidence type="ECO:0000313" key="6">
    <source>
        <dbReference type="EMBL" id="AEH60614.1"/>
    </source>
</evidence>
<accession>F7XKL1</accession>
<dbReference type="SUPFAM" id="SSF54862">
    <property type="entry name" value="4Fe-4S ferredoxins"/>
    <property type="match status" value="1"/>
</dbReference>
<keyword evidence="4" id="KW-0411">Iron-sulfur</keyword>
<feature type="domain" description="4Fe-4S ferredoxin-type" evidence="5">
    <location>
        <begin position="83"/>
        <end position="112"/>
    </location>
</feature>
<evidence type="ECO:0000256" key="1">
    <source>
        <dbReference type="ARBA" id="ARBA00022485"/>
    </source>
</evidence>
<dbReference type="PANTHER" id="PTHR42859">
    <property type="entry name" value="OXIDOREDUCTASE"/>
    <property type="match status" value="1"/>
</dbReference>
<feature type="domain" description="4Fe-4S ferredoxin-type" evidence="5">
    <location>
        <begin position="118"/>
        <end position="138"/>
    </location>
</feature>
<dbReference type="PANTHER" id="PTHR42859:SF15">
    <property type="entry name" value="IRON-SULFUR CLUSTER BINDING PROTEIN"/>
    <property type="match status" value="1"/>
</dbReference>
<organism evidence="6 7">
    <name type="scientific">Methanosalsum zhilinae (strain DSM 4017 / NBRC 107636 / OCM 62 / WeN5)</name>
    <name type="common">Methanohalophilus zhilinae</name>
    <dbReference type="NCBI Taxonomy" id="679901"/>
    <lineage>
        <taxon>Archaea</taxon>
        <taxon>Methanobacteriati</taxon>
        <taxon>Methanobacteriota</taxon>
        <taxon>Stenosarchaea group</taxon>
        <taxon>Methanomicrobia</taxon>
        <taxon>Methanosarcinales</taxon>
        <taxon>Methanosarcinaceae</taxon>
        <taxon>Methanosalsum</taxon>
    </lineage>
</organism>
<evidence type="ECO:0000256" key="4">
    <source>
        <dbReference type="ARBA" id="ARBA00023014"/>
    </source>
</evidence>
<dbReference type="GeneID" id="10822364"/>
<dbReference type="OrthoDB" id="2837at2157"/>
<evidence type="ECO:0000259" key="5">
    <source>
        <dbReference type="PROSITE" id="PS51379"/>
    </source>
</evidence>
<dbReference type="PROSITE" id="PS51379">
    <property type="entry name" value="4FE4S_FER_2"/>
    <property type="match status" value="3"/>
</dbReference>
<keyword evidence="2" id="KW-0479">Metal-binding</keyword>
<evidence type="ECO:0000256" key="3">
    <source>
        <dbReference type="ARBA" id="ARBA00023004"/>
    </source>
</evidence>
<name>F7XKL1_METZD</name>
<dbReference type="Gene3D" id="3.30.70.20">
    <property type="match status" value="2"/>
</dbReference>
<dbReference type="Proteomes" id="UP000006622">
    <property type="component" value="Chromosome"/>
</dbReference>
<evidence type="ECO:0000313" key="7">
    <source>
        <dbReference type="Proteomes" id="UP000006622"/>
    </source>
</evidence>
<dbReference type="AlphaFoldDB" id="F7XKL1"/>
<dbReference type="Pfam" id="PF12800">
    <property type="entry name" value="Fer4_4"/>
    <property type="match status" value="3"/>
</dbReference>
<dbReference type="EMBL" id="CP002101">
    <property type="protein sequence ID" value="AEH60614.1"/>
    <property type="molecule type" value="Genomic_DNA"/>
</dbReference>
<dbReference type="InterPro" id="IPR017900">
    <property type="entry name" value="4Fe4S_Fe_S_CS"/>
</dbReference>
<dbReference type="InterPro" id="IPR050294">
    <property type="entry name" value="RnfB_subfamily"/>
</dbReference>
<dbReference type="STRING" id="679901.Mzhil_0750"/>
<dbReference type="KEGG" id="mzh:Mzhil_0750"/>
<dbReference type="GO" id="GO:0016491">
    <property type="term" value="F:oxidoreductase activity"/>
    <property type="evidence" value="ECO:0007669"/>
    <property type="project" value="UniProtKB-ARBA"/>
</dbReference>
<dbReference type="CDD" id="cd16370">
    <property type="entry name" value="DMSOR_beta_like"/>
    <property type="match status" value="1"/>
</dbReference>
<protein>
    <submittedName>
        <fullName evidence="6">4Fe-4S ferredoxin iron-sulfur binding domain protein</fullName>
    </submittedName>
</protein>
<dbReference type="InterPro" id="IPR017896">
    <property type="entry name" value="4Fe4S_Fe-S-bd"/>
</dbReference>
<keyword evidence="1" id="KW-0004">4Fe-4S</keyword>